<evidence type="ECO:0000256" key="3">
    <source>
        <dbReference type="ARBA" id="ARBA00010918"/>
    </source>
</evidence>
<keyword evidence="6" id="KW-0479">Metal-binding</keyword>
<evidence type="ECO:0000259" key="15">
    <source>
        <dbReference type="Pfam" id="PF04389"/>
    </source>
</evidence>
<organism evidence="18 19">
    <name type="scientific">Drosophila suzukii</name>
    <name type="common">Spotted-wing drosophila fruit fly</name>
    <dbReference type="NCBI Taxonomy" id="28584"/>
    <lineage>
        <taxon>Eukaryota</taxon>
        <taxon>Metazoa</taxon>
        <taxon>Ecdysozoa</taxon>
        <taxon>Arthropoda</taxon>
        <taxon>Hexapoda</taxon>
        <taxon>Insecta</taxon>
        <taxon>Pterygota</taxon>
        <taxon>Neoptera</taxon>
        <taxon>Endopterygota</taxon>
        <taxon>Diptera</taxon>
        <taxon>Brachycera</taxon>
        <taxon>Muscomorpha</taxon>
        <taxon>Ephydroidea</taxon>
        <taxon>Drosophilidae</taxon>
        <taxon>Drosophila</taxon>
        <taxon>Sophophora</taxon>
    </lineage>
</organism>
<evidence type="ECO:0000256" key="11">
    <source>
        <dbReference type="ARBA" id="ARBA00023049"/>
    </source>
</evidence>
<dbReference type="PANTHER" id="PTHR12147:SF22">
    <property type="entry name" value="ENDOPLASMIC RETICULUM METALLOPEPTIDASE 1"/>
    <property type="match status" value="1"/>
</dbReference>
<evidence type="ECO:0000256" key="7">
    <source>
        <dbReference type="ARBA" id="ARBA00022801"/>
    </source>
</evidence>
<feature type="transmembrane region" description="Helical" evidence="14">
    <location>
        <begin position="451"/>
        <end position="472"/>
    </location>
</feature>
<keyword evidence="12 14" id="KW-0472">Membrane</keyword>
<comment type="cofactor">
    <cofactor evidence="1">
        <name>Zn(2+)</name>
        <dbReference type="ChEBI" id="CHEBI:29105"/>
    </cofactor>
</comment>
<name>A0ABM4TLF7_DROSZ</name>
<keyword evidence="4" id="KW-0645">Protease</keyword>
<feature type="transmembrane region" description="Helical" evidence="14">
    <location>
        <begin position="478"/>
        <end position="497"/>
    </location>
</feature>
<evidence type="ECO:0000256" key="2">
    <source>
        <dbReference type="ARBA" id="ARBA00004477"/>
    </source>
</evidence>
<comment type="similarity">
    <text evidence="3">Belongs to the peptidase M28 family.</text>
</comment>
<dbReference type="Pfam" id="PF22248">
    <property type="entry name" value="ERMP1_C"/>
    <property type="match status" value="1"/>
</dbReference>
<feature type="transmembrane region" description="Helical" evidence="14">
    <location>
        <begin position="372"/>
        <end position="398"/>
    </location>
</feature>
<keyword evidence="18" id="KW-1185">Reference proteome</keyword>
<evidence type="ECO:0000256" key="10">
    <source>
        <dbReference type="ARBA" id="ARBA00022989"/>
    </source>
</evidence>
<dbReference type="InterPro" id="IPR053973">
    <property type="entry name" value="ERMP1-like_C"/>
</dbReference>
<evidence type="ECO:0000256" key="9">
    <source>
        <dbReference type="ARBA" id="ARBA00022833"/>
    </source>
</evidence>
<dbReference type="InterPro" id="IPR045175">
    <property type="entry name" value="M28_fam"/>
</dbReference>
<evidence type="ECO:0000259" key="16">
    <source>
        <dbReference type="Pfam" id="PF22248"/>
    </source>
</evidence>
<comment type="subcellular location">
    <subcellularLocation>
        <location evidence="2">Endoplasmic reticulum membrane</location>
        <topology evidence="2">Multi-pass membrane protein</topology>
    </subcellularLocation>
</comment>
<protein>
    <submittedName>
        <fullName evidence="19">Endoplasmic reticulum metallopeptidase 1-like</fullName>
    </submittedName>
</protein>
<dbReference type="Pfam" id="PF04389">
    <property type="entry name" value="Peptidase_M28"/>
    <property type="match status" value="1"/>
</dbReference>
<dbReference type="GeneID" id="108008111"/>
<evidence type="ECO:0000256" key="1">
    <source>
        <dbReference type="ARBA" id="ARBA00001947"/>
    </source>
</evidence>
<gene>
    <name evidence="19" type="primary">LOC108008111</name>
</gene>
<feature type="transmembrane region" description="Helical" evidence="14">
    <location>
        <begin position="341"/>
        <end position="360"/>
    </location>
</feature>
<keyword evidence="11" id="KW-0482">Metalloprotease</keyword>
<keyword evidence="9" id="KW-0862">Zinc</keyword>
<feature type="domain" description="Peptidase M28" evidence="15">
    <location>
        <begin position="108"/>
        <end position="302"/>
    </location>
</feature>
<feature type="transmembrane region" description="Helical" evidence="14">
    <location>
        <begin position="575"/>
        <end position="593"/>
    </location>
</feature>
<evidence type="ECO:0000259" key="17">
    <source>
        <dbReference type="Pfam" id="PF22249"/>
    </source>
</evidence>
<evidence type="ECO:0000256" key="5">
    <source>
        <dbReference type="ARBA" id="ARBA00022692"/>
    </source>
</evidence>
<evidence type="ECO:0000256" key="6">
    <source>
        <dbReference type="ARBA" id="ARBA00022723"/>
    </source>
</evidence>
<feature type="transmembrane region" description="Helical" evidence="14">
    <location>
        <begin position="548"/>
        <end position="568"/>
    </location>
</feature>
<evidence type="ECO:0000256" key="14">
    <source>
        <dbReference type="SAM" id="Phobius"/>
    </source>
</evidence>
<feature type="domain" description="Endoplasmic reticulum metallopeptidase 1/1-A TM" evidence="17">
    <location>
        <begin position="379"/>
        <end position="589"/>
    </location>
</feature>
<reference evidence="19" key="1">
    <citation type="submission" date="2025-08" db="UniProtKB">
        <authorList>
            <consortium name="RefSeq"/>
        </authorList>
    </citation>
    <scope>IDENTIFICATION</scope>
</reference>
<evidence type="ECO:0000256" key="8">
    <source>
        <dbReference type="ARBA" id="ARBA00022824"/>
    </source>
</evidence>
<dbReference type="CDD" id="cd03875">
    <property type="entry name" value="M28_Fxna_like"/>
    <property type="match status" value="1"/>
</dbReference>
<dbReference type="Proteomes" id="UP001652628">
    <property type="component" value="Chromosome 2R"/>
</dbReference>
<dbReference type="InterPro" id="IPR053974">
    <property type="entry name" value="ERMP1_1-A_TM"/>
</dbReference>
<dbReference type="PANTHER" id="PTHR12147">
    <property type="entry name" value="METALLOPEPTIDASE M28 FAMILY MEMBER"/>
    <property type="match status" value="1"/>
</dbReference>
<dbReference type="InterPro" id="IPR007484">
    <property type="entry name" value="Peptidase_M28"/>
</dbReference>
<proteinExistence type="inferred from homology"/>
<keyword evidence="13" id="KW-0325">Glycoprotein</keyword>
<evidence type="ECO:0000256" key="13">
    <source>
        <dbReference type="ARBA" id="ARBA00023180"/>
    </source>
</evidence>
<dbReference type="InterPro" id="IPR048024">
    <property type="entry name" value="Fxna-like_M28_dom"/>
</dbReference>
<keyword evidence="7" id="KW-0378">Hydrolase</keyword>
<accession>A0ABM4TLF7</accession>
<evidence type="ECO:0000256" key="12">
    <source>
        <dbReference type="ARBA" id="ARBA00023136"/>
    </source>
</evidence>
<keyword evidence="5 14" id="KW-0812">Transmembrane</keyword>
<dbReference type="Pfam" id="PF22249">
    <property type="entry name" value="ERMP1-TM"/>
    <property type="match status" value="1"/>
</dbReference>
<feature type="domain" description="Endoplasmic reticulum metallopeptidase 1-like C-terminal" evidence="16">
    <location>
        <begin position="605"/>
        <end position="827"/>
    </location>
</feature>
<feature type="transmembrane region" description="Helical" evidence="14">
    <location>
        <begin position="418"/>
        <end position="439"/>
    </location>
</feature>
<evidence type="ECO:0000313" key="19">
    <source>
        <dbReference type="RefSeq" id="XP_070850799.1"/>
    </source>
</evidence>
<evidence type="ECO:0000313" key="18">
    <source>
        <dbReference type="Proteomes" id="UP001652628"/>
    </source>
</evidence>
<feature type="transmembrane region" description="Helical" evidence="14">
    <location>
        <begin position="518"/>
        <end position="536"/>
    </location>
</feature>
<sequence length="829" mass="93091">MVDKDLLVGVVVPLFYRLPRANTLDDVSKGVFIAERAQSNLYDFDKIGTKLVGSDANENKTVQFLLSELALIQANVFKDYFDMEIDRQIVSGSYVKAGALFQYQAVQNIVIKVTPKNCTSEDYLLVNTHFDSKPATPSAGDAGHMVVSVLEVLRVITASREKFKHTIIFLLNGAEENSLQASHGFITQHKWAPNCKVLINLDAAGSGSREILFQTGPNNPWLLDYYKNHAKHPFATTMAEEIFQTGIIPSDTDYRIFVAYGNLVGLDLGQCVNGYVYHTKYDSYDIIPRAAIQNTGDNLLSLVKALANAPELHDTTVEGKTVFFDVLGLFLVRYSESNGIILNYAVAGVVIILVYISLLRMAVKSNVTFKKILIWFIPIIIVQVVAFVLGLALPILVAYMFDQHGLTMTYFSTPALSLGLYVCPSLVGLALPSFVYLKMQNYKNLTYAQQLQMALHGHAIILSVLCVALNFYGLRTTYIITWTLVFYVIPLFLNLLTSLHDRGFSWIGVLKIFQVVPFLYNSYLFYTFIVILTPMMGRFGQNTNPDLIISALVAMGTILSLGFVILLVNKSHRSGFIIVSLMAISAVTIYIASSTQIGFPYRPRTNVERVYYLHVRRIFYEFSGSVSKDESGYLFNFQDRRSYAPLVEANVNLTGIVSLESDCAKYMLCGMPIPDSRYMNNRLNGMWLPRNTPVETVPEKPLELLNRTVINNGNTLLIEVKIFFTDHSSLFIQPEEDVTITKWSLEESYLTTSPPYYIYFSSGVDSSPVILTLEVQKPGNDFNEAVVQIGVARQFMNSTGDSIAQDFAKTFPDFAVLIEWPADYHRYKF</sequence>
<evidence type="ECO:0000256" key="4">
    <source>
        <dbReference type="ARBA" id="ARBA00022670"/>
    </source>
</evidence>
<keyword evidence="10 14" id="KW-1133">Transmembrane helix</keyword>
<dbReference type="Gene3D" id="3.40.630.10">
    <property type="entry name" value="Zn peptidases"/>
    <property type="match status" value="1"/>
</dbReference>
<dbReference type="RefSeq" id="XP_070850799.1">
    <property type="nucleotide sequence ID" value="XM_070994698.1"/>
</dbReference>
<dbReference type="SUPFAM" id="SSF53187">
    <property type="entry name" value="Zn-dependent exopeptidases"/>
    <property type="match status" value="1"/>
</dbReference>
<keyword evidence="8" id="KW-0256">Endoplasmic reticulum</keyword>